<dbReference type="Proteomes" id="UP000003277">
    <property type="component" value="Unassembled WGS sequence"/>
</dbReference>
<dbReference type="STRING" id="742743.HMPREF9453_01485"/>
<dbReference type="InterPro" id="IPR001279">
    <property type="entry name" value="Metallo-B-lactamas"/>
</dbReference>
<dbReference type="Gene3D" id="3.60.15.10">
    <property type="entry name" value="Ribonuclease Z/Hydroxyacylglutathione hydrolase-like"/>
    <property type="match status" value="1"/>
</dbReference>
<evidence type="ECO:0000259" key="1">
    <source>
        <dbReference type="Pfam" id="PF12706"/>
    </source>
</evidence>
<protein>
    <recommendedName>
        <fullName evidence="1">Metallo-beta-lactamase domain-containing protein</fullName>
    </recommendedName>
</protein>
<dbReference type="EMBL" id="ADLT01000049">
    <property type="protein sequence ID" value="EHO62620.1"/>
    <property type="molecule type" value="Genomic_DNA"/>
</dbReference>
<keyword evidence="3" id="KW-1185">Reference proteome</keyword>
<dbReference type="InterPro" id="IPR036866">
    <property type="entry name" value="RibonucZ/Hydroxyglut_hydro"/>
</dbReference>
<comment type="caution">
    <text evidence="2">The sequence shown here is derived from an EMBL/GenBank/DDBJ whole genome shotgun (WGS) entry which is preliminary data.</text>
</comment>
<evidence type="ECO:0000313" key="3">
    <source>
        <dbReference type="Proteomes" id="UP000003277"/>
    </source>
</evidence>
<name>H1D1J7_9FIRM</name>
<dbReference type="SUPFAM" id="SSF56281">
    <property type="entry name" value="Metallo-hydrolase/oxidoreductase"/>
    <property type="match status" value="1"/>
</dbReference>
<accession>H1D1J7</accession>
<organism evidence="2 3">
    <name type="scientific">Dialister succinatiphilus YIT 11850</name>
    <dbReference type="NCBI Taxonomy" id="742743"/>
    <lineage>
        <taxon>Bacteria</taxon>
        <taxon>Bacillati</taxon>
        <taxon>Bacillota</taxon>
        <taxon>Negativicutes</taxon>
        <taxon>Veillonellales</taxon>
        <taxon>Veillonellaceae</taxon>
        <taxon>Dialister</taxon>
    </lineage>
</organism>
<sequence length="366" mass="41822">MLSLIKISALGAACLLLAGFWFINRDEMDPLMTPARKARIEASPHYRDGEFHPEVPHEKVTADISFWKSFLFPAAGVNIPQDPMVHEKKDLKSIPPWDDVVVWLGHSSFYMQLGGKKILIDPVSSLYASPFPFIDRAFDGSNVYGPEDIPDDLDVMVLSHDHWDHLDYDFVKKIEPKVHHVVTGLGNGGYYEKWGYPLSKIHEADWNEEVKLDGLSVWVLPTRHFSGRLLKRNQTLPVSFAFITPNRKVYYSGDGGYDGRFRDMGKQFGGFDLALMEDGQYNQNWHSVHMLPEESAKAVEEIGARALIPCHNGKYALSTHTWQEPYERMKLAAEGKSFRLLTPEIGEAVHIGDDTQQFREWWNMMK</sequence>
<dbReference type="HOGENOM" id="CLU_020884_0_2_9"/>
<gene>
    <name evidence="2" type="ORF">HMPREF9453_01485</name>
</gene>
<dbReference type="PATRIC" id="fig|742743.3.peg.1518"/>
<reference evidence="2 3" key="1">
    <citation type="submission" date="2011-11" db="EMBL/GenBank/DDBJ databases">
        <title>The Genome Sequence of Dialister succinatiphilus YIT 11850.</title>
        <authorList>
            <consortium name="The Broad Institute Genome Sequencing Platform"/>
            <person name="Earl A."/>
            <person name="Ward D."/>
            <person name="Feldgarden M."/>
            <person name="Gevers D."/>
            <person name="Morotomi M."/>
            <person name="Young S.K."/>
            <person name="Zeng Q."/>
            <person name="Gargeya S."/>
            <person name="Fitzgerald M."/>
            <person name="Haas B."/>
            <person name="Abouelleil A."/>
            <person name="Alvarado L."/>
            <person name="Arachchi H.M."/>
            <person name="Berlin A."/>
            <person name="Brown A."/>
            <person name="Chapman S.B."/>
            <person name="Dunbar C."/>
            <person name="Gearin G."/>
            <person name="Goldberg J."/>
            <person name="Griggs A."/>
            <person name="Gujja S."/>
            <person name="Heiman D."/>
            <person name="Howarth C."/>
            <person name="Lui A."/>
            <person name="MacDonald P.J.P."/>
            <person name="Montmayeur A."/>
            <person name="Murphy C."/>
            <person name="Neiman D."/>
            <person name="Pearson M."/>
            <person name="Priest M."/>
            <person name="Roberts A."/>
            <person name="Saif S."/>
            <person name="Shea T."/>
            <person name="Sisk P."/>
            <person name="Stolte C."/>
            <person name="Sykes S."/>
            <person name="Wortman J."/>
            <person name="Nusbaum C."/>
            <person name="Birren B."/>
        </authorList>
    </citation>
    <scope>NUCLEOTIDE SEQUENCE [LARGE SCALE GENOMIC DNA]</scope>
    <source>
        <strain evidence="2 3">YIT 11850</strain>
    </source>
</reference>
<dbReference type="Pfam" id="PF12706">
    <property type="entry name" value="Lactamase_B_2"/>
    <property type="match status" value="1"/>
</dbReference>
<dbReference type="RefSeq" id="WP_008859979.1">
    <property type="nucleotide sequence ID" value="NZ_JH591188.1"/>
</dbReference>
<dbReference type="eggNOG" id="COG2220">
    <property type="taxonomic scope" value="Bacteria"/>
</dbReference>
<dbReference type="PANTHER" id="PTHR15032">
    <property type="entry name" value="N-ACYL-PHOSPHATIDYLETHANOLAMINE-HYDROLYZING PHOSPHOLIPASE D"/>
    <property type="match status" value="1"/>
</dbReference>
<dbReference type="GO" id="GO:0005737">
    <property type="term" value="C:cytoplasm"/>
    <property type="evidence" value="ECO:0007669"/>
    <property type="project" value="TreeGrafter"/>
</dbReference>
<dbReference type="AlphaFoldDB" id="H1D1J7"/>
<feature type="domain" description="Metallo-beta-lactamase" evidence="1">
    <location>
        <begin position="117"/>
        <end position="311"/>
    </location>
</feature>
<evidence type="ECO:0000313" key="2">
    <source>
        <dbReference type="EMBL" id="EHO62620.1"/>
    </source>
</evidence>
<dbReference type="PANTHER" id="PTHR15032:SF4">
    <property type="entry name" value="N-ACYL-PHOSPHATIDYLETHANOLAMINE-HYDROLYZING PHOSPHOLIPASE D"/>
    <property type="match status" value="1"/>
</dbReference>
<proteinExistence type="predicted"/>